<dbReference type="OrthoDB" id="6159439at2759"/>
<protein>
    <submittedName>
        <fullName evidence="9">Group 3 homeodomain protein</fullName>
    </submittedName>
</protein>
<feature type="compositionally biased region" description="Polar residues" evidence="7">
    <location>
        <begin position="146"/>
        <end position="158"/>
    </location>
</feature>
<dbReference type="PRINTS" id="PR00031">
    <property type="entry name" value="HTHREPRESSR"/>
</dbReference>
<feature type="compositionally biased region" description="Low complexity" evidence="7">
    <location>
        <begin position="337"/>
        <end position="349"/>
    </location>
</feature>
<feature type="region of interest" description="Disordered" evidence="7">
    <location>
        <begin position="1"/>
        <end position="64"/>
    </location>
</feature>
<dbReference type="GO" id="GO:0005634">
    <property type="term" value="C:nucleus"/>
    <property type="evidence" value="ECO:0007669"/>
    <property type="project" value="UniProtKB-SubCell"/>
</dbReference>
<proteinExistence type="evidence at transcript level"/>
<evidence type="ECO:0000256" key="1">
    <source>
        <dbReference type="ARBA" id="ARBA00004123"/>
    </source>
</evidence>
<dbReference type="InterPro" id="IPR017970">
    <property type="entry name" value="Homeobox_CS"/>
</dbReference>
<dbReference type="GO" id="GO:0045944">
    <property type="term" value="P:positive regulation of transcription by RNA polymerase II"/>
    <property type="evidence" value="ECO:0007669"/>
    <property type="project" value="UniProtKB-ARBA"/>
</dbReference>
<evidence type="ECO:0000256" key="5">
    <source>
        <dbReference type="PROSITE-ProRule" id="PRU00108"/>
    </source>
</evidence>
<feature type="compositionally biased region" description="Low complexity" evidence="7">
    <location>
        <begin position="358"/>
        <end position="379"/>
    </location>
</feature>
<keyword evidence="2 5" id="KW-0238">DNA-binding</keyword>
<dbReference type="InterPro" id="IPR000047">
    <property type="entry name" value="HTH_motif"/>
</dbReference>
<dbReference type="CDD" id="cd00086">
    <property type="entry name" value="homeodomain"/>
    <property type="match status" value="1"/>
</dbReference>
<comment type="subcellular location">
    <subcellularLocation>
        <location evidence="1 5 6">Nucleus</location>
    </subcellularLocation>
</comment>
<feature type="domain" description="Homeobox" evidence="8">
    <location>
        <begin position="59"/>
        <end position="119"/>
    </location>
</feature>
<dbReference type="AlphaFoldDB" id="Q9U5K8"/>
<organism evidence="9">
    <name type="scientific">Schistocerca gregaria</name>
    <name type="common">Desert locust</name>
    <name type="synonym">Gryllus gregarius</name>
    <dbReference type="NCBI Taxonomy" id="7010"/>
    <lineage>
        <taxon>Eukaryota</taxon>
        <taxon>Metazoa</taxon>
        <taxon>Ecdysozoa</taxon>
        <taxon>Arthropoda</taxon>
        <taxon>Hexapoda</taxon>
        <taxon>Insecta</taxon>
        <taxon>Pterygota</taxon>
        <taxon>Neoptera</taxon>
        <taxon>Polyneoptera</taxon>
        <taxon>Orthoptera</taxon>
        <taxon>Caelifera</taxon>
        <taxon>Acrididea</taxon>
        <taxon>Acridomorpha</taxon>
        <taxon>Acridoidea</taxon>
        <taxon>Acrididae</taxon>
        <taxon>Cyrtacanthacridinae</taxon>
        <taxon>Schistocerca</taxon>
    </lineage>
</organism>
<dbReference type="InterPro" id="IPR020479">
    <property type="entry name" value="HD_metazoa"/>
</dbReference>
<feature type="compositionally biased region" description="Polar residues" evidence="7">
    <location>
        <begin position="7"/>
        <end position="16"/>
    </location>
</feature>
<dbReference type="InterPro" id="IPR009057">
    <property type="entry name" value="Homeodomain-like_sf"/>
</dbReference>
<dbReference type="Pfam" id="PF00046">
    <property type="entry name" value="Homeodomain"/>
    <property type="match status" value="1"/>
</dbReference>
<sequence>MGHASLAPSSYVNTHSVGPPKPPLPVIASSSPAVTAGAKPVSVSASSSPTRPSTGSGPTISKRARTAYTSQQLIELEKEFSINRYLCRPRRIELAAQLGLTERQIKIWFQNRRMKYKKEKKAKEAMEAAEAAGSDQELSAHRRQSSGRSTHSQQKSTSSPPPLKGLANPGPSAAICATMPTAAATAIGGGGGCTLDGYQNPGPDFNELLVTHKPVQQTPHVSPPVQINPNFTPTEAYDSSNYFSQQMQYDYLQPNVSEDRLQHYQMHVPPQVYQPTFQSMLPAGFPQPDDLLSVLPGSSMDIKPPVIQKMEHMDTYQEPLQAGLVPAYKQEIFWDPQDQQQQQQQQQQQHPPPAYPDNYAENNSSASYSTVSPPSLTEL</sequence>
<evidence type="ECO:0000256" key="7">
    <source>
        <dbReference type="SAM" id="MobiDB-lite"/>
    </source>
</evidence>
<reference evidence="9" key="1">
    <citation type="submission" date="1995-11" db="EMBL/GenBank/DDBJ databases">
        <title>Class 3 genes in insects and the origin of zen.</title>
        <authorList>
            <person name="Falciani F."/>
            <person name="Hausdorf B."/>
            <person name="Schroeder R."/>
            <person name="Tautz D."/>
            <person name="Akam M."/>
            <person name="Denell R."/>
            <person name="Brown S."/>
        </authorList>
    </citation>
    <scope>NUCLEOTIDE SEQUENCE</scope>
    <source>
        <strain evidence="9">Cambridge</strain>
        <tissue evidence="9">Embyro</tissue>
    </source>
</reference>
<dbReference type="Gene3D" id="1.10.10.60">
    <property type="entry name" value="Homeodomain-like"/>
    <property type="match status" value="1"/>
</dbReference>
<feature type="DNA-binding region" description="Homeobox" evidence="5">
    <location>
        <begin position="61"/>
        <end position="120"/>
    </location>
</feature>
<evidence type="ECO:0000256" key="2">
    <source>
        <dbReference type="ARBA" id="ARBA00023125"/>
    </source>
</evidence>
<dbReference type="SMART" id="SM00389">
    <property type="entry name" value="HOX"/>
    <property type="match status" value="1"/>
</dbReference>
<dbReference type="GO" id="GO:0000981">
    <property type="term" value="F:DNA-binding transcription factor activity, RNA polymerase II-specific"/>
    <property type="evidence" value="ECO:0007669"/>
    <property type="project" value="InterPro"/>
</dbReference>
<feature type="compositionally biased region" description="Low complexity" evidence="7">
    <location>
        <begin position="36"/>
        <end position="61"/>
    </location>
</feature>
<gene>
    <name evidence="9" type="primary">hox3</name>
</gene>
<feature type="region of interest" description="Disordered" evidence="7">
    <location>
        <begin position="336"/>
        <end position="379"/>
    </location>
</feature>
<dbReference type="GO" id="GO:0000978">
    <property type="term" value="F:RNA polymerase II cis-regulatory region sequence-specific DNA binding"/>
    <property type="evidence" value="ECO:0007669"/>
    <property type="project" value="TreeGrafter"/>
</dbReference>
<accession>Q9U5K8</accession>
<feature type="region of interest" description="Disordered" evidence="7">
    <location>
        <begin position="125"/>
        <end position="170"/>
    </location>
</feature>
<reference evidence="9" key="2">
    <citation type="submission" date="1999-11" db="EMBL/GenBank/DDBJ databases">
        <authorList>
            <person name="Akam M.E."/>
        </authorList>
    </citation>
    <scope>NUCLEOTIDE SEQUENCE</scope>
    <source>
        <strain evidence="9">Cambridge</strain>
        <tissue evidence="9">Embyro</tissue>
    </source>
</reference>
<evidence type="ECO:0000256" key="3">
    <source>
        <dbReference type="ARBA" id="ARBA00023155"/>
    </source>
</evidence>
<dbReference type="EMBL" id="X92654">
    <property type="protein sequence ID" value="CAB61208.1"/>
    <property type="molecule type" value="mRNA"/>
</dbReference>
<dbReference type="GO" id="GO:0048513">
    <property type="term" value="P:animal organ development"/>
    <property type="evidence" value="ECO:0007669"/>
    <property type="project" value="UniProtKB-ARBA"/>
</dbReference>
<dbReference type="SUPFAM" id="SSF46689">
    <property type="entry name" value="Homeodomain-like"/>
    <property type="match status" value="1"/>
</dbReference>
<keyword evidence="4 5" id="KW-0539">Nucleus</keyword>
<dbReference type="FunFam" id="1.10.10.60:FF:000176">
    <property type="entry name" value="pancreas/duodenum homeobox protein 1"/>
    <property type="match status" value="1"/>
</dbReference>
<evidence type="ECO:0000313" key="9">
    <source>
        <dbReference type="EMBL" id="CAB61208.1"/>
    </source>
</evidence>
<evidence type="ECO:0000256" key="6">
    <source>
        <dbReference type="RuleBase" id="RU000682"/>
    </source>
</evidence>
<dbReference type="PROSITE" id="PS50071">
    <property type="entry name" value="HOMEOBOX_2"/>
    <property type="match status" value="1"/>
</dbReference>
<dbReference type="InterPro" id="IPR001356">
    <property type="entry name" value="HD"/>
</dbReference>
<dbReference type="PRINTS" id="PR00024">
    <property type="entry name" value="HOMEOBOX"/>
</dbReference>
<name>Q9U5K8_SCHGR</name>
<dbReference type="PROSITE" id="PS00027">
    <property type="entry name" value="HOMEOBOX_1"/>
    <property type="match status" value="1"/>
</dbReference>
<evidence type="ECO:0000256" key="4">
    <source>
        <dbReference type="ARBA" id="ARBA00023242"/>
    </source>
</evidence>
<evidence type="ECO:0000259" key="8">
    <source>
        <dbReference type="PROSITE" id="PS50071"/>
    </source>
</evidence>
<dbReference type="PANTHER" id="PTHR45664:SF12">
    <property type="entry name" value="PANCREAS_DUODENUM HOMEOBOX PROTEIN 1"/>
    <property type="match status" value="1"/>
</dbReference>
<keyword evidence="3 5" id="KW-0371">Homeobox</keyword>
<dbReference type="PANTHER" id="PTHR45664">
    <property type="entry name" value="PROTEIN ZERKNUELLT 1-RELATED"/>
    <property type="match status" value="1"/>
</dbReference>